<dbReference type="InterPro" id="IPR051783">
    <property type="entry name" value="NAD(P)-dependent_oxidoreduct"/>
</dbReference>
<organism evidence="3 4">
    <name type="scientific">Dictyobacter halimunensis</name>
    <dbReference type="NCBI Taxonomy" id="3026934"/>
    <lineage>
        <taxon>Bacteria</taxon>
        <taxon>Bacillati</taxon>
        <taxon>Chloroflexota</taxon>
        <taxon>Ktedonobacteria</taxon>
        <taxon>Ktedonobacterales</taxon>
        <taxon>Dictyobacteraceae</taxon>
        <taxon>Dictyobacter</taxon>
    </lineage>
</organism>
<dbReference type="Proteomes" id="UP001344906">
    <property type="component" value="Unassembled WGS sequence"/>
</dbReference>
<sequence length="287" mass="31262">MNILVVGAAGVIGRRLISLLIKDGHSVVGTTRRPDKSSLIEKMGASPVVVDVFDREALYRVVREARPNVIIHQLTDLGNRDFAANSHIRRVGTRNLVDAARVAGVRQMIAQSIAWTYAPGEDPADESVPLDLTASTSRRDLVESVQALEQAVMEMEHGIVLRYGLFYGPGTWYAPGGLIAEQVRQGESIANEGITSFVHVDDAAHATLQALTWPAGIVNIVDDEPAPGSQWLPIYAASLGVPAPPVNPERPPSARGASNTKARQHLHWRPRYPSWRQGFMHETGHSV</sequence>
<dbReference type="SUPFAM" id="SSF51735">
    <property type="entry name" value="NAD(P)-binding Rossmann-fold domains"/>
    <property type="match status" value="1"/>
</dbReference>
<proteinExistence type="predicted"/>
<dbReference type="EMBL" id="BSRI01000002">
    <property type="protein sequence ID" value="GLV56392.1"/>
    <property type="molecule type" value="Genomic_DNA"/>
</dbReference>
<dbReference type="RefSeq" id="WP_338251648.1">
    <property type="nucleotide sequence ID" value="NZ_BSRI01000002.1"/>
</dbReference>
<dbReference type="InterPro" id="IPR036291">
    <property type="entry name" value="NAD(P)-bd_dom_sf"/>
</dbReference>
<evidence type="ECO:0000313" key="4">
    <source>
        <dbReference type="Proteomes" id="UP001344906"/>
    </source>
</evidence>
<keyword evidence="4" id="KW-1185">Reference proteome</keyword>
<feature type="region of interest" description="Disordered" evidence="1">
    <location>
        <begin position="245"/>
        <end position="267"/>
    </location>
</feature>
<gene>
    <name evidence="3" type="ORF">KDH_32330</name>
</gene>
<dbReference type="PANTHER" id="PTHR48079">
    <property type="entry name" value="PROTEIN YEEZ"/>
    <property type="match status" value="1"/>
</dbReference>
<feature type="domain" description="NAD-dependent epimerase/dehydratase" evidence="2">
    <location>
        <begin position="3"/>
        <end position="216"/>
    </location>
</feature>
<protein>
    <submittedName>
        <fullName evidence="3">dTDP-glucose 4,6-dehydratase</fullName>
    </submittedName>
</protein>
<evidence type="ECO:0000259" key="2">
    <source>
        <dbReference type="Pfam" id="PF01370"/>
    </source>
</evidence>
<comment type="caution">
    <text evidence="3">The sequence shown here is derived from an EMBL/GenBank/DDBJ whole genome shotgun (WGS) entry which is preliminary data.</text>
</comment>
<reference evidence="3 4" key="1">
    <citation type="submission" date="2023-02" db="EMBL/GenBank/DDBJ databases">
        <title>Dictyobacter halimunensis sp. nov., a new member of the class Ktedonobacteria from forest soil in a geothermal area.</title>
        <authorList>
            <person name="Rachmania M.K."/>
            <person name="Ningsih F."/>
            <person name="Sakai Y."/>
            <person name="Yabe S."/>
            <person name="Yokota A."/>
            <person name="Sjamsuridzal W."/>
        </authorList>
    </citation>
    <scope>NUCLEOTIDE SEQUENCE [LARGE SCALE GENOMIC DNA]</scope>
    <source>
        <strain evidence="3 4">S3.2.2.5</strain>
    </source>
</reference>
<dbReference type="Gene3D" id="3.40.50.720">
    <property type="entry name" value="NAD(P)-binding Rossmann-like Domain"/>
    <property type="match status" value="1"/>
</dbReference>
<dbReference type="Pfam" id="PF01370">
    <property type="entry name" value="Epimerase"/>
    <property type="match status" value="1"/>
</dbReference>
<dbReference type="InterPro" id="IPR001509">
    <property type="entry name" value="Epimerase_deHydtase"/>
</dbReference>
<dbReference type="PANTHER" id="PTHR48079:SF6">
    <property type="entry name" value="NAD(P)-BINDING DOMAIN-CONTAINING PROTEIN-RELATED"/>
    <property type="match status" value="1"/>
</dbReference>
<evidence type="ECO:0000256" key="1">
    <source>
        <dbReference type="SAM" id="MobiDB-lite"/>
    </source>
</evidence>
<name>A0ABQ6FQ43_9CHLR</name>
<accession>A0ABQ6FQ43</accession>
<evidence type="ECO:0000313" key="3">
    <source>
        <dbReference type="EMBL" id="GLV56392.1"/>
    </source>
</evidence>